<comment type="function">
    <text evidence="6">Component of the Mediator complex, a coactivator involved in the regulated transcription of nearly all RNA polymerase II-dependent genes. Mediator functions as a bridge to convey information from gene-specific regulatory proteins to the basal RNA polymerase II transcription machinery. Mediator is recruited to promoters by direct interactions with regulatory proteins and serves as a scaffold for the assembly of a functional preinitiation complex with RNA polymerase II and the general transcription factors.</text>
</comment>
<dbReference type="SUPFAM" id="SSF140718">
    <property type="entry name" value="Mediator hinge subcomplex-like"/>
    <property type="match status" value="1"/>
</dbReference>
<dbReference type="InterPro" id="IPR021384">
    <property type="entry name" value="Mediator_Med21"/>
</dbReference>
<evidence type="ECO:0000256" key="7">
    <source>
        <dbReference type="SAM" id="MobiDB-lite"/>
    </source>
</evidence>
<evidence type="ECO:0000313" key="8">
    <source>
        <dbReference type="EMBL" id="CAG5089759.1"/>
    </source>
</evidence>
<name>A0ABN7S451_OIKDI</name>
<comment type="similarity">
    <text evidence="6">Belongs to the Mediator complex subunit 21 family.</text>
</comment>
<evidence type="ECO:0000256" key="5">
    <source>
        <dbReference type="ARBA" id="ARBA00023242"/>
    </source>
</evidence>
<dbReference type="EMBL" id="OU015568">
    <property type="protein sequence ID" value="CAG5089759.1"/>
    <property type="molecule type" value="Genomic_DNA"/>
</dbReference>
<evidence type="ECO:0000256" key="4">
    <source>
        <dbReference type="ARBA" id="ARBA00023163"/>
    </source>
</evidence>
<comment type="subunit">
    <text evidence="6">Component of the Mediator complex.</text>
</comment>
<dbReference type="Pfam" id="PF11221">
    <property type="entry name" value="Med21"/>
    <property type="match status" value="1"/>
</dbReference>
<keyword evidence="2 6" id="KW-0805">Transcription regulation</keyword>
<evidence type="ECO:0000313" key="9">
    <source>
        <dbReference type="Proteomes" id="UP001158576"/>
    </source>
</evidence>
<evidence type="ECO:0000256" key="3">
    <source>
        <dbReference type="ARBA" id="ARBA00023159"/>
    </source>
</evidence>
<dbReference type="PANTHER" id="PTHR13381:SF0">
    <property type="entry name" value="MEDIATOR OF RNA POLYMERASE II TRANSCRIPTION SUBUNIT 21"/>
    <property type="match status" value="1"/>
</dbReference>
<organism evidence="8 9">
    <name type="scientific">Oikopleura dioica</name>
    <name type="common">Tunicate</name>
    <dbReference type="NCBI Taxonomy" id="34765"/>
    <lineage>
        <taxon>Eukaryota</taxon>
        <taxon>Metazoa</taxon>
        <taxon>Chordata</taxon>
        <taxon>Tunicata</taxon>
        <taxon>Appendicularia</taxon>
        <taxon>Copelata</taxon>
        <taxon>Oikopleuridae</taxon>
        <taxon>Oikopleura</taxon>
    </lineage>
</organism>
<keyword evidence="4 6" id="KW-0804">Transcription</keyword>
<feature type="region of interest" description="Disordered" evidence="7">
    <location>
        <begin position="29"/>
        <end position="56"/>
    </location>
</feature>
<accession>A0ABN7S451</accession>
<dbReference type="Proteomes" id="UP001158576">
    <property type="component" value="Chromosome PAR"/>
</dbReference>
<evidence type="ECO:0000256" key="2">
    <source>
        <dbReference type="ARBA" id="ARBA00023015"/>
    </source>
</evidence>
<protein>
    <recommendedName>
        <fullName evidence="6">Mediator of RNA polymerase II transcription subunit 21</fullName>
    </recommendedName>
</protein>
<dbReference type="Gene3D" id="6.10.280.10">
    <property type="entry name" value="Mediator complex, subunit Med21"/>
    <property type="match status" value="1"/>
</dbReference>
<comment type="subcellular location">
    <subcellularLocation>
        <location evidence="1 6">Nucleus</location>
    </subcellularLocation>
</comment>
<sequence>MSDRLSQLQDFVNDLAIHMCNSIGVLHETAPPSSFDDAETRTTTPRPDAAEVEAQRAESRRNIELFSNLITRSFKNIDTLIDSLPSEESTSSLQAATLQKIQTENQAEAERLRSFVEKGERIHDKIQAALDDIADTQLDARRLTVKNITQYKLKKEEAIKNEMKYEVPFN</sequence>
<evidence type="ECO:0000256" key="6">
    <source>
        <dbReference type="RuleBase" id="RU366036"/>
    </source>
</evidence>
<gene>
    <name evidence="8" type="ORF">OKIOD_LOCUS3897</name>
</gene>
<proteinExistence type="inferred from homology"/>
<reference evidence="8 9" key="1">
    <citation type="submission" date="2021-04" db="EMBL/GenBank/DDBJ databases">
        <authorList>
            <person name="Bliznina A."/>
        </authorList>
    </citation>
    <scope>NUCLEOTIDE SEQUENCE [LARGE SCALE GENOMIC DNA]</scope>
</reference>
<keyword evidence="3 6" id="KW-0010">Activator</keyword>
<dbReference type="PANTHER" id="PTHR13381">
    <property type="entry name" value="RNA POLYMERASE II HOLOENZYME COMPONENT SRB7"/>
    <property type="match status" value="1"/>
</dbReference>
<evidence type="ECO:0000256" key="1">
    <source>
        <dbReference type="ARBA" id="ARBA00004123"/>
    </source>
</evidence>
<keyword evidence="5 6" id="KW-0539">Nucleus</keyword>
<dbReference type="InterPro" id="IPR037212">
    <property type="entry name" value="Med7/Med21-like"/>
</dbReference>
<keyword evidence="9" id="KW-1185">Reference proteome</keyword>